<dbReference type="Pfam" id="PF02626">
    <property type="entry name" value="CT_A_B"/>
    <property type="match status" value="1"/>
</dbReference>
<dbReference type="PANTHER" id="PTHR43309:SF4">
    <property type="entry name" value="CARBOXYLTRANSFERASE DOMAIN-CONTAINING PROTEIN"/>
    <property type="match status" value="1"/>
</dbReference>
<evidence type="ECO:0000256" key="3">
    <source>
        <dbReference type="ARBA" id="ARBA00022840"/>
    </source>
</evidence>
<dbReference type="OrthoDB" id="9768696at2"/>
<dbReference type="AlphaFoldDB" id="A0A240EGK2"/>
<organism evidence="5 6">
    <name type="scientific">Vibrio thalassae</name>
    <dbReference type="NCBI Taxonomy" id="1243014"/>
    <lineage>
        <taxon>Bacteria</taxon>
        <taxon>Pseudomonadati</taxon>
        <taxon>Pseudomonadota</taxon>
        <taxon>Gammaproteobacteria</taxon>
        <taxon>Vibrionales</taxon>
        <taxon>Vibrionaceae</taxon>
        <taxon>Vibrio</taxon>
    </lineage>
</organism>
<gene>
    <name evidence="5" type="primary">kipA</name>
    <name evidence="5" type="ORF">VTH8203_00920</name>
</gene>
<sequence length="312" mass="34354">MPKLVVINQGHHTTIQDLGRYHCSHIGLSQGGVSDLHAHCWGQKLLGNPSQNPSLEIVFGRIKLRAIGQVDCVLTGADCQAINATLGISLPQWQAFRLNDGDELHLSVPRRGLRTYLSVRGAFKLPSCLGSVATVERNQLGGLGEGKPLTVGDTLTIESNDQTKLIHTPQSVIPHYHSECLLRLIPTFQYQQLPAEVVQDILSSRYRISTNSNRMGIRLENSNTALSSSSNIGSIISEGIVCGAVQIPADGKPIILLQDRQTLGGYKKLGTVAFRDLPKLGQLKPGDHIRFQLTNLEVERQKQRAFYHFFEL</sequence>
<dbReference type="NCBIfam" id="TIGR00724">
    <property type="entry name" value="urea_amlyse_rel"/>
    <property type="match status" value="1"/>
</dbReference>
<accession>A0A240EGK2</accession>
<dbReference type="InterPro" id="IPR029000">
    <property type="entry name" value="Cyclophilin-like_dom_sf"/>
</dbReference>
<keyword evidence="2" id="KW-0378">Hydrolase</keyword>
<dbReference type="GO" id="GO:0005524">
    <property type="term" value="F:ATP binding"/>
    <property type="evidence" value="ECO:0007669"/>
    <property type="project" value="UniProtKB-KW"/>
</dbReference>
<dbReference type="Gene3D" id="2.40.100.10">
    <property type="entry name" value="Cyclophilin-like"/>
    <property type="match status" value="1"/>
</dbReference>
<dbReference type="SUPFAM" id="SSF50891">
    <property type="entry name" value="Cyclophilin-like"/>
    <property type="match status" value="1"/>
</dbReference>
<keyword evidence="3" id="KW-0067">ATP-binding</keyword>
<name>A0A240EGK2_9VIBR</name>
<evidence type="ECO:0000256" key="1">
    <source>
        <dbReference type="ARBA" id="ARBA00022741"/>
    </source>
</evidence>
<keyword evidence="1" id="KW-0547">Nucleotide-binding</keyword>
<reference evidence="6" key="1">
    <citation type="submission" date="2016-06" db="EMBL/GenBank/DDBJ databases">
        <authorList>
            <person name="Rodrigo-Torres L."/>
            <person name="Arahal R.D."/>
            <person name="Lucena T."/>
        </authorList>
    </citation>
    <scope>NUCLEOTIDE SEQUENCE [LARGE SCALE GENOMIC DNA]</scope>
    <source>
        <strain evidence="6">CECT8203</strain>
    </source>
</reference>
<dbReference type="PANTHER" id="PTHR43309">
    <property type="entry name" value="5-OXOPROLINASE SUBUNIT C"/>
    <property type="match status" value="1"/>
</dbReference>
<evidence type="ECO:0000313" key="6">
    <source>
        <dbReference type="Proteomes" id="UP000219336"/>
    </source>
</evidence>
<dbReference type="InterPro" id="IPR052708">
    <property type="entry name" value="PxpC"/>
</dbReference>
<evidence type="ECO:0000313" key="5">
    <source>
        <dbReference type="EMBL" id="SNX47319.1"/>
    </source>
</evidence>
<dbReference type="InterPro" id="IPR003778">
    <property type="entry name" value="CT_A_B"/>
</dbReference>
<dbReference type="EMBL" id="OANU01000008">
    <property type="protein sequence ID" value="SNX47319.1"/>
    <property type="molecule type" value="Genomic_DNA"/>
</dbReference>
<dbReference type="GO" id="GO:0016787">
    <property type="term" value="F:hydrolase activity"/>
    <property type="evidence" value="ECO:0007669"/>
    <property type="project" value="UniProtKB-KW"/>
</dbReference>
<keyword evidence="6" id="KW-1185">Reference proteome</keyword>
<evidence type="ECO:0000259" key="4">
    <source>
        <dbReference type="SMART" id="SM00797"/>
    </source>
</evidence>
<dbReference type="RefSeq" id="WP_096992600.1">
    <property type="nucleotide sequence ID" value="NZ_JBHSII010000001.1"/>
</dbReference>
<proteinExistence type="predicted"/>
<dbReference type="SMART" id="SM00797">
    <property type="entry name" value="AHS2"/>
    <property type="match status" value="1"/>
</dbReference>
<feature type="domain" description="Carboxyltransferase" evidence="4">
    <location>
        <begin position="25"/>
        <end position="310"/>
    </location>
</feature>
<protein>
    <submittedName>
        <fullName evidence="5">KipI antagonist</fullName>
    </submittedName>
</protein>
<dbReference type="Proteomes" id="UP000219336">
    <property type="component" value="Unassembled WGS sequence"/>
</dbReference>
<evidence type="ECO:0000256" key="2">
    <source>
        <dbReference type="ARBA" id="ARBA00022801"/>
    </source>
</evidence>